<proteinExistence type="predicted"/>
<dbReference type="EMBL" id="MWQY01000011">
    <property type="protein sequence ID" value="ORC34880.1"/>
    <property type="molecule type" value="Genomic_DNA"/>
</dbReference>
<dbReference type="Proteomes" id="UP000192343">
    <property type="component" value="Unassembled WGS sequence"/>
</dbReference>
<dbReference type="Pfam" id="PF17239">
    <property type="entry name" value="DUF5312"/>
    <property type="match status" value="1"/>
</dbReference>
<dbReference type="AlphaFoldDB" id="A0A1Y1RX66"/>
<comment type="caution">
    <text evidence="2">The sequence shown here is derived from an EMBL/GenBank/DDBJ whole genome shotgun (WGS) entry which is preliminary data.</text>
</comment>
<keyword evidence="3" id="KW-1185">Reference proteome</keyword>
<accession>A0A1Y1RX66</accession>
<sequence>MTASRFSHTIHAMKENDLLPAEEQKEEEQQNIFQRIFSFIFSGNDPEKEKRRLLKDIAKELKKQKFKFYKPKTEEALPGLAKFFHDIYTTIGPAQVLLDHAASSNVLKQLIIEESLAEGQITIKDDLSEEAIRKLAETMDHKSLVQKLKNRLVSLYAAFDAEKVKQINARYNLLMVFLGFVHFDYYFLLKKFDSGLPERDFVYNPRFEPINGEYISDDLKDFLEVAGAIDRSQPWQELLDVLQLYREMPVVDAGQWKKILRNVAEVRKSMVLELVIRYVDKDPYYKVKAARPNEHIVEEYLSKIKTNTELTVQKIIKERRTGKIEKLLQQVFGSVAISRMKNYTDKNNVMFSKKMMAGYMHVAPMNYLKAFLLDYFKKDIREVVDQLLIRGKWSTNLMSQQLSDAFHAVMSISDQLIQFDESLGDEGERGIALRNAMKRADRDKNAVNALREQLKKVNEEAFKMIHGAASNLITVGKTLKVVIEDYDHKPRELILNWKEIDISTDNQIRSKLAEVYKKIYYFIQLLQFYAKPE</sequence>
<dbReference type="STRING" id="1963862.B4O97_11115"/>
<gene>
    <name evidence="2" type="ORF">B4O97_11115</name>
</gene>
<reference evidence="2 3" key="1">
    <citation type="submission" date="2017-03" db="EMBL/GenBank/DDBJ databases">
        <title>Draft Genome sequence of Marispirochaeta sp. strain JC444.</title>
        <authorList>
            <person name="Shivani Y."/>
            <person name="Subhash Y."/>
            <person name="Sasikala C."/>
            <person name="Ramana C."/>
        </authorList>
    </citation>
    <scope>NUCLEOTIDE SEQUENCE [LARGE SCALE GENOMIC DNA]</scope>
    <source>
        <strain evidence="2 3">JC444</strain>
    </source>
</reference>
<evidence type="ECO:0000313" key="2">
    <source>
        <dbReference type="EMBL" id="ORC34880.1"/>
    </source>
</evidence>
<keyword evidence="1" id="KW-0175">Coiled coil</keyword>
<protein>
    <submittedName>
        <fullName evidence="2">Uncharacterized protein</fullName>
    </submittedName>
</protein>
<dbReference type="InterPro" id="IPR035196">
    <property type="entry name" value="DUF5312"/>
</dbReference>
<organism evidence="2 3">
    <name type="scientific">Marispirochaeta aestuarii</name>
    <dbReference type="NCBI Taxonomy" id="1963862"/>
    <lineage>
        <taxon>Bacteria</taxon>
        <taxon>Pseudomonadati</taxon>
        <taxon>Spirochaetota</taxon>
        <taxon>Spirochaetia</taxon>
        <taxon>Spirochaetales</taxon>
        <taxon>Spirochaetaceae</taxon>
        <taxon>Marispirochaeta</taxon>
    </lineage>
</organism>
<name>A0A1Y1RX66_9SPIO</name>
<evidence type="ECO:0000313" key="3">
    <source>
        <dbReference type="Proteomes" id="UP000192343"/>
    </source>
</evidence>
<feature type="coiled-coil region" evidence="1">
    <location>
        <begin position="433"/>
        <end position="460"/>
    </location>
</feature>
<evidence type="ECO:0000256" key="1">
    <source>
        <dbReference type="SAM" id="Coils"/>
    </source>
</evidence>